<keyword evidence="3" id="KW-1185">Reference proteome</keyword>
<protein>
    <submittedName>
        <fullName evidence="2">Uncharacterized protein</fullName>
    </submittedName>
</protein>
<dbReference type="EMBL" id="JASBNA010000092">
    <property type="protein sequence ID" value="KAK7677280.1"/>
    <property type="molecule type" value="Genomic_DNA"/>
</dbReference>
<gene>
    <name evidence="2" type="ORF">QCA50_019781</name>
</gene>
<proteinExistence type="predicted"/>
<accession>A0AAW0F8M5</accession>
<feature type="region of interest" description="Disordered" evidence="1">
    <location>
        <begin position="67"/>
        <end position="160"/>
    </location>
</feature>
<evidence type="ECO:0000313" key="3">
    <source>
        <dbReference type="Proteomes" id="UP001385951"/>
    </source>
</evidence>
<feature type="compositionally biased region" description="Polar residues" evidence="1">
    <location>
        <begin position="147"/>
        <end position="156"/>
    </location>
</feature>
<dbReference type="Proteomes" id="UP001385951">
    <property type="component" value="Unassembled WGS sequence"/>
</dbReference>
<comment type="caution">
    <text evidence="2">The sequence shown here is derived from an EMBL/GenBank/DDBJ whole genome shotgun (WGS) entry which is preliminary data.</text>
</comment>
<sequence length="275" mass="30673">MTSQCNPPRRSHRDTRLPQRLRDPDNIGEHDEYTLNIIAAAVAHHRDIQATTISLQILSPSILSSSMANSFAGSQPQPTPPAPSSPILIPFEESDSDAKEKQTSSPTSSTSTSSEDESEEEIEDKVPIKTTKRKKPQKKTRARKQLQKTANTQQDPVDQDGFLKDIDVQSIAQEKPTVHFRQKTHDTDHFFGPQVGTQQRRHCKVNGCISDFVPEATTLLGLGFSLCCKLFGNPKAECPKVFYKLLGILPCFFDLCYVGQTAYMLSHLYRAQCIA</sequence>
<evidence type="ECO:0000313" key="2">
    <source>
        <dbReference type="EMBL" id="KAK7677280.1"/>
    </source>
</evidence>
<name>A0AAW0F8M5_9APHY</name>
<feature type="compositionally biased region" description="Low complexity" evidence="1">
    <location>
        <begin position="103"/>
        <end position="113"/>
    </location>
</feature>
<feature type="compositionally biased region" description="Basic residues" evidence="1">
    <location>
        <begin position="130"/>
        <end position="146"/>
    </location>
</feature>
<feature type="compositionally biased region" description="Basic and acidic residues" evidence="1">
    <location>
        <begin position="14"/>
        <end position="28"/>
    </location>
</feature>
<feature type="region of interest" description="Disordered" evidence="1">
    <location>
        <begin position="1"/>
        <end position="28"/>
    </location>
</feature>
<organism evidence="2 3">
    <name type="scientific">Cerrena zonata</name>
    <dbReference type="NCBI Taxonomy" id="2478898"/>
    <lineage>
        <taxon>Eukaryota</taxon>
        <taxon>Fungi</taxon>
        <taxon>Dikarya</taxon>
        <taxon>Basidiomycota</taxon>
        <taxon>Agaricomycotina</taxon>
        <taxon>Agaricomycetes</taxon>
        <taxon>Polyporales</taxon>
        <taxon>Cerrenaceae</taxon>
        <taxon>Cerrena</taxon>
    </lineage>
</organism>
<reference evidence="2 3" key="1">
    <citation type="submission" date="2022-09" db="EMBL/GenBank/DDBJ databases">
        <authorList>
            <person name="Palmer J.M."/>
        </authorList>
    </citation>
    <scope>NUCLEOTIDE SEQUENCE [LARGE SCALE GENOMIC DNA]</scope>
    <source>
        <strain evidence="2 3">DSM 7382</strain>
    </source>
</reference>
<dbReference type="AlphaFoldDB" id="A0AAW0F8M5"/>
<evidence type="ECO:0000256" key="1">
    <source>
        <dbReference type="SAM" id="MobiDB-lite"/>
    </source>
</evidence>
<feature type="compositionally biased region" description="Acidic residues" evidence="1">
    <location>
        <begin position="114"/>
        <end position="123"/>
    </location>
</feature>